<evidence type="ECO:0000313" key="4">
    <source>
        <dbReference type="Proteomes" id="UP001596074"/>
    </source>
</evidence>
<keyword evidence="2" id="KW-0812">Transmembrane</keyword>
<evidence type="ECO:0000256" key="2">
    <source>
        <dbReference type="SAM" id="Phobius"/>
    </source>
</evidence>
<dbReference type="RefSeq" id="WP_378281277.1">
    <property type="nucleotide sequence ID" value="NZ_JBHSON010000009.1"/>
</dbReference>
<proteinExistence type="predicted"/>
<name>A0ABW0ZTI2_9ACTN</name>
<dbReference type="EMBL" id="JBHSON010000009">
    <property type="protein sequence ID" value="MFC5745653.1"/>
    <property type="molecule type" value="Genomic_DNA"/>
</dbReference>
<evidence type="ECO:0000313" key="3">
    <source>
        <dbReference type="EMBL" id="MFC5745653.1"/>
    </source>
</evidence>
<sequence length="494" mass="53272">MNMECRPRDKGGSKIEYAALIAVVNVVVLGLNSTFAGSWPQKVESSICRIFSQGSCPAGEAALPQPPPPPPDPPCTVADTSVEKTKSVQVLLYSHKEKEKKVVIQRSDGEVWEVDGSENRNGIHVETGIGYKINDKKTGLTIAGGNEWSKTASTTWKFANEAQRQAFHAEFERQRTTLVKSKGPLKGLIEAERLKYTMADQWGIKYTISKGTGTNGYINGSLSFSAGKVKAKVGGIYEETHEVGTTTTSENEEIKTFMSKNAVTLGATGEAKTENKWLPSFALQATKDWSDGSTVSITYDIVQTPDGKEVKVPKTATIVTDSGSNHNLNAGATWELKFKDPKSLPTPSPAGGQWELRKDNPEGTLSYSKGGGGNAFTHIEISLQGDPHAQQVIQKYIAPPAAGAGYQGEMQSLADELAVLIQEKGKISTLSYDRDSSKKGADFGFTPGVKIAGLENSTETVRTALTDARIVDPKTGVSRPWICRTDRDPGTSRP</sequence>
<evidence type="ECO:0000256" key="1">
    <source>
        <dbReference type="SAM" id="MobiDB-lite"/>
    </source>
</evidence>
<feature type="compositionally biased region" description="Pro residues" evidence="1">
    <location>
        <begin position="64"/>
        <end position="74"/>
    </location>
</feature>
<organism evidence="3 4">
    <name type="scientific">Actinomadura rugatobispora</name>
    <dbReference type="NCBI Taxonomy" id="1994"/>
    <lineage>
        <taxon>Bacteria</taxon>
        <taxon>Bacillati</taxon>
        <taxon>Actinomycetota</taxon>
        <taxon>Actinomycetes</taxon>
        <taxon>Streptosporangiales</taxon>
        <taxon>Thermomonosporaceae</taxon>
        <taxon>Actinomadura</taxon>
    </lineage>
</organism>
<keyword evidence="2" id="KW-0472">Membrane</keyword>
<reference evidence="4" key="1">
    <citation type="journal article" date="2019" name="Int. J. Syst. Evol. Microbiol.">
        <title>The Global Catalogue of Microorganisms (GCM) 10K type strain sequencing project: providing services to taxonomists for standard genome sequencing and annotation.</title>
        <authorList>
            <consortium name="The Broad Institute Genomics Platform"/>
            <consortium name="The Broad Institute Genome Sequencing Center for Infectious Disease"/>
            <person name="Wu L."/>
            <person name="Ma J."/>
        </authorList>
    </citation>
    <scope>NUCLEOTIDE SEQUENCE [LARGE SCALE GENOMIC DNA]</scope>
    <source>
        <strain evidence="4">KCTC 42087</strain>
    </source>
</reference>
<feature type="region of interest" description="Disordered" evidence="1">
    <location>
        <begin position="58"/>
        <end position="77"/>
    </location>
</feature>
<feature type="transmembrane region" description="Helical" evidence="2">
    <location>
        <begin position="20"/>
        <end position="39"/>
    </location>
</feature>
<keyword evidence="2" id="KW-1133">Transmembrane helix</keyword>
<gene>
    <name evidence="3" type="ORF">ACFPZN_08550</name>
</gene>
<feature type="region of interest" description="Disordered" evidence="1">
    <location>
        <begin position="339"/>
        <end position="370"/>
    </location>
</feature>
<accession>A0ABW0ZTI2</accession>
<comment type="caution">
    <text evidence="3">The sequence shown here is derived from an EMBL/GenBank/DDBJ whole genome shotgun (WGS) entry which is preliminary data.</text>
</comment>
<protein>
    <submittedName>
        <fullName evidence="3">Uncharacterized protein</fullName>
    </submittedName>
</protein>
<dbReference type="Proteomes" id="UP001596074">
    <property type="component" value="Unassembled WGS sequence"/>
</dbReference>
<keyword evidence="4" id="KW-1185">Reference proteome</keyword>